<sequence>FYLYLEQKTKSCVYETSSIIHKNSCRMAEKMPKLNLQQDAPKLTQAQLDYMKIVEKQNAERVRKLLVLKKKNIATGIAIGCVAVGIYGYTMYAMKQESFLDELE</sequence>
<evidence type="ECO:0000256" key="5">
    <source>
        <dbReference type="ARBA" id="ARBA00023128"/>
    </source>
</evidence>
<keyword evidence="7" id="KW-0999">Mitochondrion inner membrane</keyword>
<feature type="domain" description="Cytochrome c oxidase assembly factor 3 mitochondrial coiled-coil" evidence="8">
    <location>
        <begin position="58"/>
        <end position="104"/>
    </location>
</feature>
<reference evidence="9 10" key="1">
    <citation type="submission" date="2023-11" db="EMBL/GenBank/DDBJ databases">
        <title>Halocaridina rubra genome assembly.</title>
        <authorList>
            <person name="Smith C."/>
        </authorList>
    </citation>
    <scope>NUCLEOTIDE SEQUENCE [LARGE SCALE GENOMIC DNA]</scope>
    <source>
        <strain evidence="9">EP-1</strain>
        <tissue evidence="9">Whole</tissue>
    </source>
</reference>
<gene>
    <name evidence="9" type="primary">COA3</name>
    <name evidence="9" type="ORF">SK128_006223</name>
</gene>
<dbReference type="Proteomes" id="UP001381693">
    <property type="component" value="Unassembled WGS sequence"/>
</dbReference>
<keyword evidence="6 7" id="KW-0472">Membrane</keyword>
<evidence type="ECO:0000313" key="9">
    <source>
        <dbReference type="EMBL" id="KAK7067124.1"/>
    </source>
</evidence>
<evidence type="ECO:0000256" key="4">
    <source>
        <dbReference type="ARBA" id="ARBA00022989"/>
    </source>
</evidence>
<dbReference type="Pfam" id="PF09813">
    <property type="entry name" value="Coa3_cc"/>
    <property type="match status" value="1"/>
</dbReference>
<comment type="subunit">
    <text evidence="7">Component of 250-400 kDa complexes called cytochrome oxidase assembly intermediates or COA complexes.</text>
</comment>
<keyword evidence="3 7" id="KW-0812">Transmembrane</keyword>
<protein>
    <recommendedName>
        <fullName evidence="7">Cytochrome c oxidase assembly factor 3</fullName>
    </recommendedName>
</protein>
<evidence type="ECO:0000256" key="7">
    <source>
        <dbReference type="RuleBase" id="RU367056"/>
    </source>
</evidence>
<feature type="transmembrane region" description="Helical" evidence="7">
    <location>
        <begin position="73"/>
        <end position="94"/>
    </location>
</feature>
<feature type="non-terminal residue" evidence="9">
    <location>
        <position position="1"/>
    </location>
</feature>
<comment type="function">
    <text evidence="7">Required for assembly of cytochrome c oxidase (complex IV).</text>
</comment>
<dbReference type="PANTHER" id="PTHR15642:SF3">
    <property type="entry name" value="CYTOCHROME C OXIDASE ASSEMBLY FACTOR 3 HOMOLOG, MITOCHONDRIAL"/>
    <property type="match status" value="1"/>
</dbReference>
<organism evidence="9 10">
    <name type="scientific">Halocaridina rubra</name>
    <name type="common">Hawaiian red shrimp</name>
    <dbReference type="NCBI Taxonomy" id="373956"/>
    <lineage>
        <taxon>Eukaryota</taxon>
        <taxon>Metazoa</taxon>
        <taxon>Ecdysozoa</taxon>
        <taxon>Arthropoda</taxon>
        <taxon>Crustacea</taxon>
        <taxon>Multicrustacea</taxon>
        <taxon>Malacostraca</taxon>
        <taxon>Eumalacostraca</taxon>
        <taxon>Eucarida</taxon>
        <taxon>Decapoda</taxon>
        <taxon>Pleocyemata</taxon>
        <taxon>Caridea</taxon>
        <taxon>Atyoidea</taxon>
        <taxon>Atyidae</taxon>
        <taxon>Halocaridina</taxon>
    </lineage>
</organism>
<dbReference type="PANTHER" id="PTHR15642">
    <property type="entry name" value="CYTOCHROME C OXIDASE ASSEMBLY FACTOR 3, MITOCHONDRIAL"/>
    <property type="match status" value="1"/>
</dbReference>
<comment type="similarity">
    <text evidence="2 7">Belongs to the COA3 family.</text>
</comment>
<dbReference type="GO" id="GO:0033617">
    <property type="term" value="P:mitochondrial respiratory chain complex IV assembly"/>
    <property type="evidence" value="ECO:0007669"/>
    <property type="project" value="UniProtKB-UniRule"/>
</dbReference>
<dbReference type="AlphaFoldDB" id="A0AAN8WTG3"/>
<comment type="caution">
    <text evidence="9">The sequence shown here is derived from an EMBL/GenBank/DDBJ whole genome shotgun (WGS) entry which is preliminary data.</text>
</comment>
<evidence type="ECO:0000313" key="10">
    <source>
        <dbReference type="Proteomes" id="UP001381693"/>
    </source>
</evidence>
<dbReference type="GO" id="GO:0005743">
    <property type="term" value="C:mitochondrial inner membrane"/>
    <property type="evidence" value="ECO:0007669"/>
    <property type="project" value="UniProtKB-UniRule"/>
</dbReference>
<proteinExistence type="inferred from homology"/>
<evidence type="ECO:0000256" key="1">
    <source>
        <dbReference type="ARBA" id="ARBA00004304"/>
    </source>
</evidence>
<dbReference type="InterPro" id="IPR041752">
    <property type="entry name" value="Coa3"/>
</dbReference>
<evidence type="ECO:0000256" key="2">
    <source>
        <dbReference type="ARBA" id="ARBA00007035"/>
    </source>
</evidence>
<name>A0AAN8WTG3_HALRR</name>
<comment type="subcellular location">
    <subcellularLocation>
        <location evidence="1">Mitochondrion membrane</location>
        <topology evidence="1">Single-pass membrane protein</topology>
    </subcellularLocation>
</comment>
<keyword evidence="5 7" id="KW-0496">Mitochondrion</keyword>
<evidence type="ECO:0000259" key="8">
    <source>
        <dbReference type="Pfam" id="PF09813"/>
    </source>
</evidence>
<keyword evidence="4 7" id="KW-1133">Transmembrane helix</keyword>
<dbReference type="EMBL" id="JAXCGZ010018922">
    <property type="protein sequence ID" value="KAK7067124.1"/>
    <property type="molecule type" value="Genomic_DNA"/>
</dbReference>
<dbReference type="InterPro" id="IPR018628">
    <property type="entry name" value="Coa3_CC"/>
</dbReference>
<accession>A0AAN8WTG3</accession>
<keyword evidence="10" id="KW-1185">Reference proteome</keyword>
<evidence type="ECO:0000256" key="6">
    <source>
        <dbReference type="ARBA" id="ARBA00023136"/>
    </source>
</evidence>
<evidence type="ECO:0000256" key="3">
    <source>
        <dbReference type="ARBA" id="ARBA00022692"/>
    </source>
</evidence>